<organism evidence="3 4">
    <name type="scientific">Talaromyces pinophilus</name>
    <name type="common">Penicillium pinophilum</name>
    <dbReference type="NCBI Taxonomy" id="128442"/>
    <lineage>
        <taxon>Eukaryota</taxon>
        <taxon>Fungi</taxon>
        <taxon>Dikarya</taxon>
        <taxon>Ascomycota</taxon>
        <taxon>Pezizomycotina</taxon>
        <taxon>Eurotiomycetes</taxon>
        <taxon>Eurotiomycetidae</taxon>
        <taxon>Eurotiales</taxon>
        <taxon>Trichocomaceae</taxon>
        <taxon>Talaromyces</taxon>
        <taxon>Talaromyces sect. Talaromyces</taxon>
    </lineage>
</organism>
<dbReference type="InterPro" id="IPR036361">
    <property type="entry name" value="SAP_dom_sf"/>
</dbReference>
<comment type="caution">
    <text evidence="3">The sequence shown here is derived from an EMBL/GenBank/DDBJ whole genome shotgun (WGS) entry which is preliminary data.</text>
</comment>
<evidence type="ECO:0000313" key="4">
    <source>
        <dbReference type="Proteomes" id="UP000053095"/>
    </source>
</evidence>
<feature type="region of interest" description="Disordered" evidence="1">
    <location>
        <begin position="542"/>
        <end position="575"/>
    </location>
</feature>
<dbReference type="InterPro" id="IPR032552">
    <property type="entry name" value="RSB_motif"/>
</dbReference>
<reference evidence="4" key="1">
    <citation type="journal article" date="2015" name="Genome Announc.">
        <title>Draft genome sequence of Talaromyces cellulolyticus strain Y-94, a source of lignocellulosic biomass-degrading enzymes.</title>
        <authorList>
            <person name="Fujii T."/>
            <person name="Koike H."/>
            <person name="Sawayama S."/>
            <person name="Yano S."/>
            <person name="Inoue H."/>
        </authorList>
    </citation>
    <scope>NUCLEOTIDE SEQUENCE [LARGE SCALE GENOMIC DNA]</scope>
    <source>
        <strain evidence="4">Y-94</strain>
    </source>
</reference>
<feature type="compositionally biased region" description="Basic and acidic residues" evidence="1">
    <location>
        <begin position="57"/>
        <end position="77"/>
    </location>
</feature>
<dbReference type="InterPro" id="IPR034257">
    <property type="entry name" value="Acinus_RRM"/>
</dbReference>
<dbReference type="Gene3D" id="1.10.720.30">
    <property type="entry name" value="SAP domain"/>
    <property type="match status" value="1"/>
</dbReference>
<dbReference type="AlphaFoldDB" id="A0A6V8H0S5"/>
<dbReference type="EMBL" id="DF933811">
    <property type="protein sequence ID" value="GAM34910.1"/>
    <property type="molecule type" value="Genomic_DNA"/>
</dbReference>
<feature type="region of interest" description="Disordered" evidence="1">
    <location>
        <begin position="437"/>
        <end position="484"/>
    </location>
</feature>
<proteinExistence type="predicted"/>
<protein>
    <submittedName>
        <fullName evidence="3">SAP domain protein</fullName>
    </submittedName>
</protein>
<evidence type="ECO:0000259" key="2">
    <source>
        <dbReference type="SMART" id="SM00513"/>
    </source>
</evidence>
<dbReference type="Proteomes" id="UP000053095">
    <property type="component" value="Unassembled WGS sequence"/>
</dbReference>
<feature type="compositionally biased region" description="Basic residues" evidence="1">
    <location>
        <begin position="564"/>
        <end position="575"/>
    </location>
</feature>
<feature type="compositionally biased region" description="Polar residues" evidence="1">
    <location>
        <begin position="125"/>
        <end position="135"/>
    </location>
</feature>
<evidence type="ECO:0000256" key="1">
    <source>
        <dbReference type="SAM" id="MobiDB-lite"/>
    </source>
</evidence>
<dbReference type="Pfam" id="PF16294">
    <property type="entry name" value="RSB_motif"/>
    <property type="match status" value="1"/>
</dbReference>
<gene>
    <name evidence="3" type="ORF">TCE0_015f02801</name>
</gene>
<accession>A0A6V8H0S5</accession>
<name>A0A6V8H0S5_TALPI</name>
<dbReference type="PANTHER" id="PTHR47031">
    <property type="entry name" value="SAP DNA-BINDING DOMAIN-CONTAINING PROTEIN"/>
    <property type="match status" value="1"/>
</dbReference>
<dbReference type="PANTHER" id="PTHR47031:SF3">
    <property type="entry name" value="SAP DOMAIN-CONTAINING PROTEIN"/>
    <property type="match status" value="1"/>
</dbReference>
<dbReference type="Pfam" id="PF02037">
    <property type="entry name" value="SAP"/>
    <property type="match status" value="1"/>
</dbReference>
<feature type="compositionally biased region" description="Gly residues" evidence="1">
    <location>
        <begin position="554"/>
        <end position="563"/>
    </location>
</feature>
<dbReference type="SUPFAM" id="SSF68906">
    <property type="entry name" value="SAP domain"/>
    <property type="match status" value="1"/>
</dbReference>
<feature type="region of interest" description="Disordered" evidence="1">
    <location>
        <begin position="38"/>
        <end position="294"/>
    </location>
</feature>
<evidence type="ECO:0000313" key="3">
    <source>
        <dbReference type="EMBL" id="GAM34910.1"/>
    </source>
</evidence>
<keyword evidence="4" id="KW-1185">Reference proteome</keyword>
<feature type="compositionally biased region" description="Polar residues" evidence="1">
    <location>
        <begin position="82"/>
        <end position="99"/>
    </location>
</feature>
<feature type="compositionally biased region" description="Polar residues" evidence="1">
    <location>
        <begin position="463"/>
        <end position="478"/>
    </location>
</feature>
<dbReference type="SMART" id="SM00513">
    <property type="entry name" value="SAP"/>
    <property type="match status" value="1"/>
</dbReference>
<dbReference type="InterPro" id="IPR003034">
    <property type="entry name" value="SAP_dom"/>
</dbReference>
<sequence>MSDYSKWKVTELKAELKSRGVPQTGLRLKQDFIDKLIELDSEPSEKPAAQDASTEPAAEKEENQIEQNNHADQKTDEPAPPSQRSGTESLQTEGASSPQKLGAQLDRPSDESQPTTIESKDARSEATQATQQTTIDRPAIGTEEAVPDTAADGQKLDSDRPTAPAQPEEPATEDRTPAEQSTPAEVSTKDQGIDSEPPTDGGDDLRKRKRRSQSPPPTVEVVKKSKIDNENPRVILKEDVQPDIKIEVETQGHVQPVQPGVTIGSNNTTRRDPRWRSLVPTTKPPKSVQSPEQTLQDDDYQVEPALHPATSSIYIRDLMRPLQPSSLKNHLQELATPAGDELSGEPLVDFFLDSIKTHCFALFDSVSTASRVRSKLHGAVWPNERDRKPLWVDFIPDQKFSEWVRTEQDAAAGRDTQRWEIFYEKTGDTVQAILQDARKSARSGHQPTAPPRRHSPDAESRRGSQLSRAPPAQQSSGKGFQALDDRFKSTKTKPKLYYLPVSRDIVGKRLAQFDTLIRKESRHYDQGDEDMRRITFEDTDVFVDGGPEFPGLRTRGGGGGVGRRGGRGSWRGRRR</sequence>
<feature type="domain" description="SAP" evidence="2">
    <location>
        <begin position="4"/>
        <end position="40"/>
    </location>
</feature>
<dbReference type="CDD" id="cd12432">
    <property type="entry name" value="RRM_ACINU"/>
    <property type="match status" value="1"/>
</dbReference>
<feature type="compositionally biased region" description="Basic and acidic residues" evidence="1">
    <location>
        <begin position="221"/>
        <end position="250"/>
    </location>
</feature>